<reference evidence="2 3" key="1">
    <citation type="submission" date="2014-11" db="EMBL/GenBank/DDBJ databases">
        <authorList>
            <person name="Zhu J."/>
            <person name="Qi W."/>
            <person name="Song R."/>
        </authorList>
    </citation>
    <scope>NUCLEOTIDE SEQUENCE [LARGE SCALE GENOMIC DNA]</scope>
</reference>
<dbReference type="AlphaFoldDB" id="A0A0G4H4Y7"/>
<accession>A0A0G4H4Y7</accession>
<dbReference type="VEuPathDB" id="CryptoDB:Vbra_10606"/>
<dbReference type="InParanoid" id="A0A0G4H4Y7"/>
<sequence length="189" mass="21406">PSSSSSRTWIHAKTKKTSEQTQKIEGQVLDAKSRILILKNQIDQERKNCQAAKEAHDSARAHLKQLKADKHQLDEAKAKQQRKTDAARAKADAARQRLQEATEQLDELNQKETDAGGDIMGQVEAKKKQLEQLLSSYEERQTHMQKLNQGTQSPRVMARRLASNSPMTQASILAWTTDGSSYLDWRQGW</sequence>
<keyword evidence="3" id="KW-1185">Reference proteome</keyword>
<dbReference type="Proteomes" id="UP000041254">
    <property type="component" value="Unassembled WGS sequence"/>
</dbReference>
<name>A0A0G4H4Y7_VITBC</name>
<feature type="region of interest" description="Disordered" evidence="1">
    <location>
        <begin position="1"/>
        <end position="24"/>
    </location>
</feature>
<protein>
    <submittedName>
        <fullName evidence="2">Uncharacterized protein</fullName>
    </submittedName>
</protein>
<gene>
    <name evidence="2" type="ORF">Vbra_10606</name>
</gene>
<evidence type="ECO:0000256" key="1">
    <source>
        <dbReference type="SAM" id="MobiDB-lite"/>
    </source>
</evidence>
<evidence type="ECO:0000313" key="2">
    <source>
        <dbReference type="EMBL" id="CEM38623.1"/>
    </source>
</evidence>
<proteinExistence type="predicted"/>
<organism evidence="2 3">
    <name type="scientific">Vitrella brassicaformis (strain CCMP3155)</name>
    <dbReference type="NCBI Taxonomy" id="1169540"/>
    <lineage>
        <taxon>Eukaryota</taxon>
        <taxon>Sar</taxon>
        <taxon>Alveolata</taxon>
        <taxon>Colpodellida</taxon>
        <taxon>Vitrellaceae</taxon>
        <taxon>Vitrella</taxon>
    </lineage>
</organism>
<evidence type="ECO:0000313" key="3">
    <source>
        <dbReference type="Proteomes" id="UP000041254"/>
    </source>
</evidence>
<dbReference type="EMBL" id="CDMY01000989">
    <property type="protein sequence ID" value="CEM38623.1"/>
    <property type="molecule type" value="Genomic_DNA"/>
</dbReference>
<feature type="region of interest" description="Disordered" evidence="1">
    <location>
        <begin position="69"/>
        <end position="99"/>
    </location>
</feature>
<feature type="non-terminal residue" evidence="2">
    <location>
        <position position="1"/>
    </location>
</feature>